<reference evidence="9" key="2">
    <citation type="journal article" date="2022" name="Hortic Res">
        <title>The genome of Dioscorea zingiberensis sheds light on the biosynthesis, origin and evolution of the medicinally important diosgenin saponins.</title>
        <authorList>
            <person name="Li Y."/>
            <person name="Tan C."/>
            <person name="Li Z."/>
            <person name="Guo J."/>
            <person name="Li S."/>
            <person name="Chen X."/>
            <person name="Wang C."/>
            <person name="Dai X."/>
            <person name="Yang H."/>
            <person name="Song W."/>
            <person name="Hou L."/>
            <person name="Xu J."/>
            <person name="Tong Z."/>
            <person name="Xu A."/>
            <person name="Yuan X."/>
            <person name="Wang W."/>
            <person name="Yang Q."/>
            <person name="Chen L."/>
            <person name="Sun Z."/>
            <person name="Wang K."/>
            <person name="Pan B."/>
            <person name="Chen J."/>
            <person name="Bao Y."/>
            <person name="Liu F."/>
            <person name="Qi X."/>
            <person name="Gang D.R."/>
            <person name="Wen J."/>
            <person name="Li J."/>
        </authorList>
    </citation>
    <scope>NUCLEOTIDE SEQUENCE</scope>
    <source>
        <strain evidence="9">Dzin_1.0</strain>
    </source>
</reference>
<feature type="coiled-coil region" evidence="7">
    <location>
        <begin position="105"/>
        <end position="132"/>
    </location>
</feature>
<dbReference type="GO" id="GO:0003677">
    <property type="term" value="F:DNA binding"/>
    <property type="evidence" value="ECO:0007669"/>
    <property type="project" value="UniProtKB-KW"/>
</dbReference>
<name>A0A9D5H9C4_9LILI</name>
<dbReference type="OrthoDB" id="6270329at2759"/>
<dbReference type="Proteomes" id="UP001085076">
    <property type="component" value="Miscellaneous, Linkage group lg07"/>
</dbReference>
<organism evidence="9 10">
    <name type="scientific">Dioscorea zingiberensis</name>
    <dbReference type="NCBI Taxonomy" id="325984"/>
    <lineage>
        <taxon>Eukaryota</taxon>
        <taxon>Viridiplantae</taxon>
        <taxon>Streptophyta</taxon>
        <taxon>Embryophyta</taxon>
        <taxon>Tracheophyta</taxon>
        <taxon>Spermatophyta</taxon>
        <taxon>Magnoliopsida</taxon>
        <taxon>Liliopsida</taxon>
        <taxon>Dioscoreales</taxon>
        <taxon>Dioscoreaceae</taxon>
        <taxon>Dioscorea</taxon>
    </lineage>
</organism>
<dbReference type="Pfam" id="PF02042">
    <property type="entry name" value="RWP-RK"/>
    <property type="match status" value="1"/>
</dbReference>
<sequence length="205" mass="23564">MCTDGDICTPNSGGYHQENISHSSFSVTQHLSGDQQNNINLSETSISVKKKRAATKHVASISLKDLAKYFNLPIIEASKNLKVGLSVLKRKCREYGIPRWPHRKIKSLETLIHNVQEEVSRQELEKKDVAAKAAARRQRMLESEKKCIERRPFMELQGETKRFRQDVFKRRHKAKVQSKELRSQATETIESGYVCIDALLQKWQS</sequence>
<dbReference type="EMBL" id="JAGGNH010000007">
    <property type="protein sequence ID" value="KAJ0967950.1"/>
    <property type="molecule type" value="Genomic_DNA"/>
</dbReference>
<dbReference type="PROSITE" id="PS51519">
    <property type="entry name" value="RWP_RK"/>
    <property type="match status" value="1"/>
</dbReference>
<evidence type="ECO:0000256" key="2">
    <source>
        <dbReference type="ARBA" id="ARBA00023015"/>
    </source>
</evidence>
<dbReference type="InterPro" id="IPR003035">
    <property type="entry name" value="RWP-RK_dom"/>
</dbReference>
<proteinExistence type="predicted"/>
<keyword evidence="2" id="KW-0805">Transcription regulation</keyword>
<dbReference type="AlphaFoldDB" id="A0A9D5H9C4"/>
<evidence type="ECO:0000313" key="10">
    <source>
        <dbReference type="Proteomes" id="UP001085076"/>
    </source>
</evidence>
<comment type="caution">
    <text evidence="9">The sequence shown here is derived from an EMBL/GenBank/DDBJ whole genome shotgun (WGS) entry which is preliminary data.</text>
</comment>
<evidence type="ECO:0000256" key="4">
    <source>
        <dbReference type="ARBA" id="ARBA00023125"/>
    </source>
</evidence>
<keyword evidence="5" id="KW-0804">Transcription</keyword>
<comment type="function">
    <text evidence="1">Putative transcription factor.</text>
</comment>
<evidence type="ECO:0000256" key="3">
    <source>
        <dbReference type="ARBA" id="ARBA00023054"/>
    </source>
</evidence>
<evidence type="ECO:0000256" key="1">
    <source>
        <dbReference type="ARBA" id="ARBA00004049"/>
    </source>
</evidence>
<reference evidence="9" key="1">
    <citation type="submission" date="2021-03" db="EMBL/GenBank/DDBJ databases">
        <authorList>
            <person name="Li Z."/>
            <person name="Yang C."/>
        </authorList>
    </citation>
    <scope>NUCLEOTIDE SEQUENCE</scope>
    <source>
        <strain evidence="9">Dzin_1.0</strain>
        <tissue evidence="9">Leaf</tissue>
    </source>
</reference>
<evidence type="ECO:0000256" key="6">
    <source>
        <dbReference type="ARBA" id="ARBA00023242"/>
    </source>
</evidence>
<keyword evidence="6" id="KW-0539">Nucleus</keyword>
<keyword evidence="10" id="KW-1185">Reference proteome</keyword>
<dbReference type="PANTHER" id="PTHR46373">
    <property type="entry name" value="PROTEIN RKD4"/>
    <property type="match status" value="1"/>
</dbReference>
<evidence type="ECO:0000259" key="8">
    <source>
        <dbReference type="PROSITE" id="PS51519"/>
    </source>
</evidence>
<keyword evidence="3 7" id="KW-0175">Coiled coil</keyword>
<evidence type="ECO:0000256" key="5">
    <source>
        <dbReference type="ARBA" id="ARBA00023163"/>
    </source>
</evidence>
<accession>A0A9D5H9C4</accession>
<dbReference type="GO" id="GO:0003700">
    <property type="term" value="F:DNA-binding transcription factor activity"/>
    <property type="evidence" value="ECO:0007669"/>
    <property type="project" value="InterPro"/>
</dbReference>
<gene>
    <name evidence="9" type="ORF">J5N97_024867</name>
</gene>
<feature type="domain" description="RWP-RK" evidence="8">
    <location>
        <begin position="43"/>
        <end position="128"/>
    </location>
</feature>
<keyword evidence="4" id="KW-0238">DNA-binding</keyword>
<dbReference type="PANTHER" id="PTHR46373:SF12">
    <property type="entry name" value="PROTEIN RKD5"/>
    <property type="match status" value="1"/>
</dbReference>
<evidence type="ECO:0000256" key="7">
    <source>
        <dbReference type="SAM" id="Coils"/>
    </source>
</evidence>
<protein>
    <recommendedName>
        <fullName evidence="8">RWP-RK domain-containing protein</fullName>
    </recommendedName>
</protein>
<dbReference type="InterPro" id="IPR044607">
    <property type="entry name" value="RKD-like"/>
</dbReference>
<evidence type="ECO:0000313" key="9">
    <source>
        <dbReference type="EMBL" id="KAJ0967950.1"/>
    </source>
</evidence>